<gene>
    <name evidence="1" type="ORF">HMPREF0454_01177</name>
</gene>
<proteinExistence type="predicted"/>
<reference evidence="1 2" key="1">
    <citation type="submission" date="2011-08" db="EMBL/GenBank/DDBJ databases">
        <authorList>
            <person name="Weinstock G."/>
            <person name="Sodergren E."/>
            <person name="Clifton S."/>
            <person name="Fulton L."/>
            <person name="Fulton B."/>
            <person name="Courtney L."/>
            <person name="Fronick C."/>
            <person name="Harrison M."/>
            <person name="Strong C."/>
            <person name="Farmer C."/>
            <person name="Delahaunty K."/>
            <person name="Markovic C."/>
            <person name="Hall O."/>
            <person name="Minx P."/>
            <person name="Tomlinson C."/>
            <person name="Mitreva M."/>
            <person name="Hou S."/>
            <person name="Chen J."/>
            <person name="Wollam A."/>
            <person name="Pepin K.H."/>
            <person name="Johnson M."/>
            <person name="Bhonagiri V."/>
            <person name="Zhang X."/>
            <person name="Suruliraj S."/>
            <person name="Warren W."/>
            <person name="Chinwalla A."/>
            <person name="Mardis E.R."/>
            <person name="Wilson R.K."/>
        </authorList>
    </citation>
    <scope>NUCLEOTIDE SEQUENCE [LARGE SCALE GENOMIC DNA]</scope>
    <source>
        <strain evidence="1 2">ATCC 51873</strain>
    </source>
</reference>
<dbReference type="EMBL" id="AGCI01000018">
    <property type="protein sequence ID" value="EHM45401.1"/>
    <property type="molecule type" value="Genomic_DNA"/>
</dbReference>
<protein>
    <submittedName>
        <fullName evidence="1">Uncharacterized protein</fullName>
    </submittedName>
</protein>
<name>G9Y3P7_HAFAL</name>
<evidence type="ECO:0000313" key="1">
    <source>
        <dbReference type="EMBL" id="EHM45401.1"/>
    </source>
</evidence>
<dbReference type="Proteomes" id="UP000005959">
    <property type="component" value="Unassembled WGS sequence"/>
</dbReference>
<accession>G9Y3P7</accession>
<sequence length="43" mass="4864">MAYFYETLTGQALSGCFKIVLFVLNLINPAKIVESLRIFLPQT</sequence>
<evidence type="ECO:0000313" key="2">
    <source>
        <dbReference type="Proteomes" id="UP000005959"/>
    </source>
</evidence>
<dbReference type="HOGENOM" id="CLU_3234293_0_0_6"/>
<dbReference type="AlphaFoldDB" id="G9Y3P7"/>
<comment type="caution">
    <text evidence="1">The sequence shown here is derived from an EMBL/GenBank/DDBJ whole genome shotgun (WGS) entry which is preliminary data.</text>
</comment>
<organism evidence="1 2">
    <name type="scientific">Hafnia alvei ATCC 51873</name>
    <dbReference type="NCBI Taxonomy" id="1002364"/>
    <lineage>
        <taxon>Bacteria</taxon>
        <taxon>Pseudomonadati</taxon>
        <taxon>Pseudomonadota</taxon>
        <taxon>Gammaproteobacteria</taxon>
        <taxon>Enterobacterales</taxon>
        <taxon>Hafniaceae</taxon>
        <taxon>Hafnia</taxon>
    </lineage>
</organism>